<sequence>MRTLRLYLLKSVLPAFALVFCVLLAVNCRSTVDGIGMLSGDYTSPEIESFCVNDSLSSTIEFSKPVTLDSLFLFTGAAKGSGSGTPASSSASSSVETHTIEFSDRTVIGESYVLEGRASDEKGNSLTFSIPFTGYNASPAVLCLSEVRNAYGTATVNGVKTHRCEFVELYVLEGGNLSGMELYSAGDGNERKYTFPAIDVNKGEYITVHPRRGTTADVVEDGMVSETGDDLTLSVHMDSCDTARDLWSENLKSCYSDSDIIVLKGSSGAVMDALVFAKSTLTEWKEEYAKTVSAVEESGVWLDSEGNKSCSLASAFCSDYITTTAATRSMARQNLESVDPQNICSSKKDWMVVSETTPGTKNSSKEYVK</sequence>
<dbReference type="InterPro" id="IPR058683">
    <property type="entry name" value="TP_1001-like_C"/>
</dbReference>
<protein>
    <recommendedName>
        <fullName evidence="1">TP-1001-like C-terminal domain-containing protein</fullName>
    </recommendedName>
</protein>
<keyword evidence="3" id="KW-1185">Reference proteome</keyword>
<name>A0A7T3REL7_9SPIR</name>
<dbReference type="EMBL" id="CP064936">
    <property type="protein sequence ID" value="QQA01726.1"/>
    <property type="molecule type" value="Genomic_DNA"/>
</dbReference>
<dbReference type="Pfam" id="PF26342">
    <property type="entry name" value="TP_1001_2nd"/>
    <property type="match status" value="1"/>
</dbReference>
<organism evidence="2 3">
    <name type="scientific">Treponema peruense</name>
    <dbReference type="NCBI Taxonomy" id="2787628"/>
    <lineage>
        <taxon>Bacteria</taxon>
        <taxon>Pseudomonadati</taxon>
        <taxon>Spirochaetota</taxon>
        <taxon>Spirochaetia</taxon>
        <taxon>Spirochaetales</taxon>
        <taxon>Treponemataceae</taxon>
        <taxon>Treponema</taxon>
    </lineage>
</organism>
<gene>
    <name evidence="2" type="ORF">IWA51_03690</name>
</gene>
<evidence type="ECO:0000259" key="1">
    <source>
        <dbReference type="Pfam" id="PF26342"/>
    </source>
</evidence>
<dbReference type="Proteomes" id="UP000595224">
    <property type="component" value="Chromosome"/>
</dbReference>
<proteinExistence type="predicted"/>
<evidence type="ECO:0000313" key="3">
    <source>
        <dbReference type="Proteomes" id="UP000595224"/>
    </source>
</evidence>
<dbReference type="RefSeq" id="WP_198443281.1">
    <property type="nucleotide sequence ID" value="NZ_CBCSHE010000002.1"/>
</dbReference>
<accession>A0A7T3REL7</accession>
<dbReference type="AlphaFoldDB" id="A0A7T3REL7"/>
<feature type="domain" description="TP-1001-like C-terminal" evidence="1">
    <location>
        <begin position="140"/>
        <end position="352"/>
    </location>
</feature>
<dbReference type="KEGG" id="tper:IWA51_03690"/>
<reference evidence="2 3" key="1">
    <citation type="submission" date="2020-11" db="EMBL/GenBank/DDBJ databases">
        <title>Treponema Peruensis nv. sp., first commensal Treponema isolated from human feces.</title>
        <authorList>
            <person name="Belkhou C."/>
            <person name="Raes J."/>
        </authorList>
    </citation>
    <scope>NUCLEOTIDE SEQUENCE [LARGE SCALE GENOMIC DNA]</scope>
    <source>
        <strain evidence="2 3">RCC2812</strain>
    </source>
</reference>
<evidence type="ECO:0000313" key="2">
    <source>
        <dbReference type="EMBL" id="QQA01726.1"/>
    </source>
</evidence>